<feature type="domain" description="FPL" evidence="2">
    <location>
        <begin position="42"/>
        <end position="159"/>
    </location>
</feature>
<organism evidence="3 4">
    <name type="scientific">Populus euphratica</name>
    <name type="common">Euphrates poplar</name>
    <dbReference type="NCBI Taxonomy" id="75702"/>
    <lineage>
        <taxon>Eukaryota</taxon>
        <taxon>Viridiplantae</taxon>
        <taxon>Streptophyta</taxon>
        <taxon>Embryophyta</taxon>
        <taxon>Tracheophyta</taxon>
        <taxon>Spermatophyta</taxon>
        <taxon>Magnoliopsida</taxon>
        <taxon>eudicotyledons</taxon>
        <taxon>Gunneridae</taxon>
        <taxon>Pentapetalae</taxon>
        <taxon>rosids</taxon>
        <taxon>fabids</taxon>
        <taxon>Malpighiales</taxon>
        <taxon>Salicaceae</taxon>
        <taxon>Saliceae</taxon>
        <taxon>Populus</taxon>
    </lineage>
</organism>
<dbReference type="InterPro" id="IPR019155">
    <property type="entry name" value="CLEC16A/TT9_N"/>
</dbReference>
<evidence type="ECO:0000313" key="3">
    <source>
        <dbReference type="Proteomes" id="UP000694918"/>
    </source>
</evidence>
<proteinExistence type="predicted"/>
<evidence type="ECO:0000313" key="4">
    <source>
        <dbReference type="RefSeq" id="XP_011020065.1"/>
    </source>
</evidence>
<protein>
    <submittedName>
        <fullName evidence="4">Uncharacterized protein LOC105122565 isoform X4</fullName>
    </submittedName>
</protein>
<dbReference type="PANTHER" id="PTHR21481:SF4">
    <property type="entry name" value="PROTEIN TRANSPARENT TESTA 9"/>
    <property type="match status" value="1"/>
</dbReference>
<dbReference type="RefSeq" id="XP_011020065.1">
    <property type="nucleotide sequence ID" value="XM_011021763.1"/>
</dbReference>
<sequence length="900" mass="101243">MWSSFWRSRDRFSLDELRYLTDQLQKVQIVNNVNKNFVIETMRSISELITYGDQHDSKYFDFFMERQVMGEFVRILKVSRIASISLQLLQTMSIMIQNLKSECAIYYIFSNEHINFLITYMFDFRNEELLSYYISFLRAISGKLDKKTISLLVKTQNGTWLVVSGSSWQEMHGLLPKQQQTLNPKLVGLYCLNNACYEEVVSFPLYVEAIRFASHEESMVRTAVRALTLNVYHVGDESVNRLVAKAPHADYFSNLLTVFQKQCIYLNGMVSETLKNPDSDTTTAILNVVDEIEDNLYYISDVISAGIPEVGRLITANILQLLIFPLLLPSLLLDAVDDIQIGAITSLYLLCCILRLVKIKDLANTIAASLFCPPEAFLPDSETKLNGHAPDHGHEIQQTENKNVIEVDGCSKKFLPSMSSSLLVHPEDIISKGVSRLTLRDALLSYITAGDDLQVLSSLSMLATLLQTKELEETMLEALGILPQRKQHKKLLQQALVGEDSREDQLFSSGRSFIRDGFSCELDGYLQNLKEQYGVACSSLEVGTSPSVHRFQVLDALVSLFCRSNISPETLWDGGWLLRQLLLYSEAGFNNQHLELLRDSYKNCTYALLEEARGTWPDLLVTVLHGEWKRCKRAMEAPSPRKELKCMLLPLDKPSFDDVLPNKSSFVAGERMCKVVKVFALLHQLQIFFLGRALPEQPPTCPPSDIPENSRARNAGLDVSGPKLGSELRLVDAVPCRIAFERGKERDFCFLAISMGASGWILLAEELPMKKNYGIIRVVAPLASSDPTIDQKHSRWLHLRIRPSTLPFFDPAKLISLGRAKTKAPVDGRWTIAFMDDESCKSALSMILEEIDLQSNEVEKRLKPLLNHEGAIDVPDTSPHPPDDASSSTATPSNSLGPPI</sequence>
<dbReference type="Pfam" id="PF09758">
    <property type="entry name" value="FPL"/>
    <property type="match status" value="2"/>
</dbReference>
<dbReference type="GO" id="GO:0005794">
    <property type="term" value="C:Golgi apparatus"/>
    <property type="evidence" value="ECO:0007669"/>
    <property type="project" value="TreeGrafter"/>
</dbReference>
<feature type="domain" description="FPL" evidence="2">
    <location>
        <begin position="192"/>
        <end position="232"/>
    </location>
</feature>
<gene>
    <name evidence="4" type="primary">LOC105122565</name>
</gene>
<dbReference type="GeneID" id="105122565"/>
<feature type="compositionally biased region" description="Polar residues" evidence="1">
    <location>
        <begin position="885"/>
        <end position="900"/>
    </location>
</feature>
<dbReference type="Proteomes" id="UP000694918">
    <property type="component" value="Unplaced"/>
</dbReference>
<dbReference type="GO" id="GO:0016197">
    <property type="term" value="P:endosomal transport"/>
    <property type="evidence" value="ECO:0007669"/>
    <property type="project" value="TreeGrafter"/>
</dbReference>
<evidence type="ECO:0000259" key="2">
    <source>
        <dbReference type="Pfam" id="PF09758"/>
    </source>
</evidence>
<evidence type="ECO:0000256" key="1">
    <source>
        <dbReference type="SAM" id="MobiDB-lite"/>
    </source>
</evidence>
<feature type="region of interest" description="Disordered" evidence="1">
    <location>
        <begin position="868"/>
        <end position="900"/>
    </location>
</feature>
<dbReference type="PANTHER" id="PTHR21481">
    <property type="entry name" value="PROTEIN CLEC16A"/>
    <property type="match status" value="1"/>
</dbReference>
<keyword evidence="3" id="KW-1185">Reference proteome</keyword>
<dbReference type="AlphaFoldDB" id="A0AAJ6TZK2"/>
<accession>A0AAJ6TZK2</accession>
<dbReference type="GO" id="GO:0005770">
    <property type="term" value="C:late endosome"/>
    <property type="evidence" value="ECO:0007669"/>
    <property type="project" value="TreeGrafter"/>
</dbReference>
<dbReference type="GO" id="GO:1901096">
    <property type="term" value="P:regulation of autophagosome maturation"/>
    <property type="evidence" value="ECO:0007669"/>
    <property type="project" value="TreeGrafter"/>
</dbReference>
<dbReference type="GO" id="GO:0007034">
    <property type="term" value="P:vacuolar transport"/>
    <property type="evidence" value="ECO:0007669"/>
    <property type="project" value="TreeGrafter"/>
</dbReference>
<reference evidence="4" key="1">
    <citation type="submission" date="2025-08" db="UniProtKB">
        <authorList>
            <consortium name="RefSeq"/>
        </authorList>
    </citation>
    <scope>IDENTIFICATION</scope>
</reference>
<name>A0AAJ6TZK2_POPEU</name>
<dbReference type="InterPro" id="IPR039272">
    <property type="entry name" value="CLEC16A/TT9"/>
</dbReference>